<evidence type="ECO:0000256" key="1">
    <source>
        <dbReference type="SAM" id="MobiDB-lite"/>
    </source>
</evidence>
<feature type="compositionally biased region" description="Basic and acidic residues" evidence="1">
    <location>
        <begin position="21"/>
        <end position="31"/>
    </location>
</feature>
<evidence type="ECO:0000313" key="2">
    <source>
        <dbReference type="EMBL" id="KAF5875444.1"/>
    </source>
</evidence>
<comment type="caution">
    <text evidence="2">The sequence shown here is derived from an EMBL/GenBank/DDBJ whole genome shotgun (WGS) entry which is preliminary data.</text>
</comment>
<feature type="compositionally biased region" description="Basic residues" evidence="1">
    <location>
        <begin position="32"/>
        <end position="43"/>
    </location>
</feature>
<feature type="compositionally biased region" description="Low complexity" evidence="1">
    <location>
        <begin position="11"/>
        <end position="20"/>
    </location>
</feature>
<name>A0A8H6EKD6_9HELO</name>
<organism evidence="2 3">
    <name type="scientific">Botrytis fragariae</name>
    <dbReference type="NCBI Taxonomy" id="1964551"/>
    <lineage>
        <taxon>Eukaryota</taxon>
        <taxon>Fungi</taxon>
        <taxon>Dikarya</taxon>
        <taxon>Ascomycota</taxon>
        <taxon>Pezizomycotina</taxon>
        <taxon>Leotiomycetes</taxon>
        <taxon>Helotiales</taxon>
        <taxon>Sclerotiniaceae</taxon>
        <taxon>Botrytis</taxon>
    </lineage>
</organism>
<dbReference type="Proteomes" id="UP000531561">
    <property type="component" value="Unassembled WGS sequence"/>
</dbReference>
<evidence type="ECO:0000313" key="3">
    <source>
        <dbReference type="Proteomes" id="UP000531561"/>
    </source>
</evidence>
<accession>A0A8H6EKD6</accession>
<sequence>MKLQGPFRSATTSLQSSQTQDQDHYLCYRSERPKRHKEAKHPWKNSVFHAHRPSTATAGDRANTIPELVARMARMTFLFRWSAAVFILTRGPH</sequence>
<dbReference type="AlphaFoldDB" id="A0A8H6EKD6"/>
<protein>
    <submittedName>
        <fullName evidence="2">Uncharacterized protein</fullName>
    </submittedName>
</protein>
<keyword evidence="3" id="KW-1185">Reference proteome</keyword>
<feature type="region of interest" description="Disordered" evidence="1">
    <location>
        <begin position="1"/>
        <end position="59"/>
    </location>
</feature>
<proteinExistence type="predicted"/>
<gene>
    <name evidence="2" type="ORF">Bfra_003898</name>
</gene>
<dbReference type="GeneID" id="59257995"/>
<dbReference type="EMBL" id="JABFCT010000006">
    <property type="protein sequence ID" value="KAF5875444.1"/>
    <property type="molecule type" value="Genomic_DNA"/>
</dbReference>
<dbReference type="RefSeq" id="XP_037194390.1">
    <property type="nucleotide sequence ID" value="XM_037334303.1"/>
</dbReference>
<reference evidence="2 3" key="1">
    <citation type="journal article" date="2020" name="Phytopathology">
        <title>A high-quality genome resource of Botrytis fragariae, a new and rapidly spreading fungal pathogen causing strawberry gray mold in the U.S.A.</title>
        <authorList>
            <person name="Wu Y."/>
            <person name="Saski C.A."/>
            <person name="Schnabel G."/>
            <person name="Xiao S."/>
            <person name="Hu M."/>
        </authorList>
    </citation>
    <scope>NUCLEOTIDE SEQUENCE [LARGE SCALE GENOMIC DNA]</scope>
    <source>
        <strain evidence="2 3">BVB16</strain>
    </source>
</reference>